<proteinExistence type="inferred from homology"/>
<evidence type="ECO:0000256" key="1">
    <source>
        <dbReference type="ARBA" id="ARBA00005915"/>
    </source>
</evidence>
<sequence length="799" mass="91239">MIQYDKKFIKVLSKNEEDIEKISQEMNISFLASKILFNRGIKNKDEIIKFLNPKYNDFYDPFLLNDMKKATERILRAIEKDENIWIYGDYDVDGVTSTSLLVNFFFSIGIDVRYYIPNRHTEGYGLNKSAIEYIKEQKGDLIITVDCGITSIEEANFAKSIGIDMIITDHHTPSENLPEAIAVINPNRRDSNYPFKKLAGVGVAFKLVHAISIEFRVELDISLLPIVAIGTVADIVDLMDENRLIVKKGLELIKKSSNIGIQSLIEVTGLRDKDITSGHIGFIIGPRINAAGRMDSANMGVELFTTNDPDLASDIAKRLDEENKKRQSVERDILEQAEKMIVDNNMENDNVIVLSSKGWHAGVIGIVSSRITEKYHRPSVLISIDDEGIGKASARSIEPLNIYNALKECEDLFLGFGGHSQAAGLSIESENINTFRSNINEIVGNMLDDEDFVKEITVDAIIEAEDISINTVKELETLSPFGMGNSSPVFLFEDAIARDIRAVGKDKTHLKLSLLYKGIDIDSIGFNFGYLVNDIENTDILNIIGTLDINEYMNKKKVQIMIRDIIFKSKNIEQIKKTYFKKLHTNISKGLEKYPSDIISKNDIDKFSHLYEKIIESEKLKVYVNDIEHLNFIMERIDKSGRDIFKKIDLVVNPTENDIIYDNKPVILYDLPMDKSIYDKIKAIHPDIEILCNIKDLEKNKIKIKKWTPNIEELRFIYKTFISKDEIFKFQIYKYIASLSKYNLSKIKIELALIIFNQTGLLKYKKIDSENYYIKLNKTNNKVDINSSKLLKNLNEYVL</sequence>
<evidence type="ECO:0000256" key="4">
    <source>
        <dbReference type="ARBA" id="ARBA00022801"/>
    </source>
</evidence>
<dbReference type="OrthoDB" id="9809852at2"/>
<dbReference type="Pfam" id="PF01368">
    <property type="entry name" value="DHH"/>
    <property type="match status" value="1"/>
</dbReference>
<feature type="domain" description="DDH" evidence="7">
    <location>
        <begin position="83"/>
        <end position="231"/>
    </location>
</feature>
<dbReference type="RefSeq" id="WP_160197404.1">
    <property type="nucleotide sequence ID" value="NZ_QXXA01000009.1"/>
</dbReference>
<comment type="caution">
    <text evidence="10">The sequence shown here is derived from an EMBL/GenBank/DDBJ whole genome shotgun (WGS) entry which is preliminary data.</text>
</comment>
<dbReference type="InterPro" id="IPR038763">
    <property type="entry name" value="DHH_sf"/>
</dbReference>
<dbReference type="Gene3D" id="3.90.1640.30">
    <property type="match status" value="1"/>
</dbReference>
<reference evidence="10 11" key="1">
    <citation type="submission" date="2018-08" db="EMBL/GenBank/DDBJ databases">
        <title>Murine metabolic-syndrome-specific gut microbial biobank.</title>
        <authorList>
            <person name="Liu C."/>
        </authorList>
    </citation>
    <scope>NUCLEOTIDE SEQUENCE [LARGE SCALE GENOMIC DNA]</scope>
    <source>
        <strain evidence="10 11">583</strain>
    </source>
</reference>
<dbReference type="AlphaFoldDB" id="A0A845QXD1"/>
<evidence type="ECO:0000256" key="2">
    <source>
        <dbReference type="ARBA" id="ARBA00019841"/>
    </source>
</evidence>
<dbReference type="InterPro" id="IPR003156">
    <property type="entry name" value="DHHA1_dom"/>
</dbReference>
<accession>A0A845QXD1</accession>
<dbReference type="InterPro" id="IPR004610">
    <property type="entry name" value="RecJ"/>
</dbReference>
<dbReference type="InterPro" id="IPR001667">
    <property type="entry name" value="DDH_dom"/>
</dbReference>
<keyword evidence="11" id="KW-1185">Reference proteome</keyword>
<dbReference type="InterPro" id="IPR051673">
    <property type="entry name" value="SSDNA_exonuclease_RecJ"/>
</dbReference>
<dbReference type="Proteomes" id="UP000467132">
    <property type="component" value="Unassembled WGS sequence"/>
</dbReference>
<evidence type="ECO:0000259" key="9">
    <source>
        <dbReference type="Pfam" id="PF17768"/>
    </source>
</evidence>
<feature type="domain" description="RecJ OB" evidence="9">
    <location>
        <begin position="458"/>
        <end position="564"/>
    </location>
</feature>
<evidence type="ECO:0000313" key="11">
    <source>
        <dbReference type="Proteomes" id="UP000467132"/>
    </source>
</evidence>
<gene>
    <name evidence="10" type="primary">recJ</name>
    <name evidence="10" type="ORF">D3Z33_08700</name>
</gene>
<evidence type="ECO:0000259" key="8">
    <source>
        <dbReference type="Pfam" id="PF02272"/>
    </source>
</evidence>
<dbReference type="SUPFAM" id="SSF64182">
    <property type="entry name" value="DHH phosphoesterases"/>
    <property type="match status" value="1"/>
</dbReference>
<evidence type="ECO:0000256" key="3">
    <source>
        <dbReference type="ARBA" id="ARBA00022722"/>
    </source>
</evidence>
<keyword evidence="3" id="KW-0540">Nuclease</keyword>
<organism evidence="10 11">
    <name type="scientific">Senegalia massiliensis</name>
    <dbReference type="NCBI Taxonomy" id="1720316"/>
    <lineage>
        <taxon>Bacteria</taxon>
        <taxon>Bacillati</taxon>
        <taxon>Bacillota</taxon>
        <taxon>Clostridia</taxon>
        <taxon>Eubacteriales</taxon>
        <taxon>Clostridiaceae</taxon>
        <taxon>Senegalia</taxon>
    </lineage>
</organism>
<dbReference type="GO" id="GO:0008409">
    <property type="term" value="F:5'-3' exonuclease activity"/>
    <property type="evidence" value="ECO:0007669"/>
    <property type="project" value="InterPro"/>
</dbReference>
<comment type="similarity">
    <text evidence="1">Belongs to the RecJ family.</text>
</comment>
<feature type="coiled-coil region" evidence="6">
    <location>
        <begin position="312"/>
        <end position="339"/>
    </location>
</feature>
<dbReference type="InterPro" id="IPR041122">
    <property type="entry name" value="RecJ_OB"/>
</dbReference>
<evidence type="ECO:0000256" key="6">
    <source>
        <dbReference type="SAM" id="Coils"/>
    </source>
</evidence>
<dbReference type="GO" id="GO:0006310">
    <property type="term" value="P:DNA recombination"/>
    <property type="evidence" value="ECO:0007669"/>
    <property type="project" value="InterPro"/>
</dbReference>
<dbReference type="EMBL" id="QXXA01000009">
    <property type="protein sequence ID" value="NBI06931.1"/>
    <property type="molecule type" value="Genomic_DNA"/>
</dbReference>
<dbReference type="PANTHER" id="PTHR30255">
    <property type="entry name" value="SINGLE-STRANDED-DNA-SPECIFIC EXONUCLEASE RECJ"/>
    <property type="match status" value="1"/>
</dbReference>
<feature type="domain" description="DHHA1" evidence="8">
    <location>
        <begin position="348"/>
        <end position="444"/>
    </location>
</feature>
<dbReference type="Gene3D" id="3.10.310.30">
    <property type="match status" value="1"/>
</dbReference>
<dbReference type="Pfam" id="PF02272">
    <property type="entry name" value="DHHA1"/>
    <property type="match status" value="1"/>
</dbReference>
<keyword evidence="6" id="KW-0175">Coiled coil</keyword>
<name>A0A845QXD1_9CLOT</name>
<dbReference type="GO" id="GO:0006281">
    <property type="term" value="P:DNA repair"/>
    <property type="evidence" value="ECO:0007669"/>
    <property type="project" value="InterPro"/>
</dbReference>
<dbReference type="PANTHER" id="PTHR30255:SF2">
    <property type="entry name" value="SINGLE-STRANDED-DNA-SPECIFIC EXONUCLEASE RECJ"/>
    <property type="match status" value="1"/>
</dbReference>
<keyword evidence="4" id="KW-0378">Hydrolase</keyword>
<evidence type="ECO:0000313" key="10">
    <source>
        <dbReference type="EMBL" id="NBI06931.1"/>
    </source>
</evidence>
<evidence type="ECO:0000256" key="5">
    <source>
        <dbReference type="ARBA" id="ARBA00022839"/>
    </source>
</evidence>
<evidence type="ECO:0000259" key="7">
    <source>
        <dbReference type="Pfam" id="PF01368"/>
    </source>
</evidence>
<dbReference type="GO" id="GO:0003676">
    <property type="term" value="F:nucleic acid binding"/>
    <property type="evidence" value="ECO:0007669"/>
    <property type="project" value="InterPro"/>
</dbReference>
<keyword evidence="5 10" id="KW-0269">Exonuclease</keyword>
<dbReference type="Pfam" id="PF17768">
    <property type="entry name" value="RecJ_OB"/>
    <property type="match status" value="1"/>
</dbReference>
<dbReference type="NCBIfam" id="TIGR00644">
    <property type="entry name" value="recJ"/>
    <property type="match status" value="1"/>
</dbReference>
<protein>
    <recommendedName>
        <fullName evidence="2">Single-stranded-DNA-specific exonuclease RecJ</fullName>
    </recommendedName>
</protein>